<reference evidence="2 3" key="1">
    <citation type="submission" date="2019-09" db="EMBL/GenBank/DDBJ databases">
        <authorList>
            <person name="Ou C."/>
        </authorList>
    </citation>
    <scope>NUCLEOTIDE SEQUENCE [LARGE SCALE GENOMIC DNA]</scope>
    <source>
        <strain evidence="2">S2</strain>
        <tissue evidence="2">Leaf</tissue>
    </source>
</reference>
<reference evidence="3" key="2">
    <citation type="submission" date="2019-10" db="EMBL/GenBank/DDBJ databases">
        <title>A de novo genome assembly of a pear dwarfing rootstock.</title>
        <authorList>
            <person name="Wang F."/>
            <person name="Wang J."/>
            <person name="Li S."/>
            <person name="Zhang Y."/>
            <person name="Fang M."/>
            <person name="Ma L."/>
            <person name="Zhao Y."/>
            <person name="Jiang S."/>
        </authorList>
    </citation>
    <scope>NUCLEOTIDE SEQUENCE [LARGE SCALE GENOMIC DNA]</scope>
</reference>
<organism evidence="2 3">
    <name type="scientific">Pyrus ussuriensis x Pyrus communis</name>
    <dbReference type="NCBI Taxonomy" id="2448454"/>
    <lineage>
        <taxon>Eukaryota</taxon>
        <taxon>Viridiplantae</taxon>
        <taxon>Streptophyta</taxon>
        <taxon>Embryophyta</taxon>
        <taxon>Tracheophyta</taxon>
        <taxon>Spermatophyta</taxon>
        <taxon>Magnoliopsida</taxon>
        <taxon>eudicotyledons</taxon>
        <taxon>Gunneridae</taxon>
        <taxon>Pentapetalae</taxon>
        <taxon>rosids</taxon>
        <taxon>fabids</taxon>
        <taxon>Rosales</taxon>
        <taxon>Rosaceae</taxon>
        <taxon>Amygdaloideae</taxon>
        <taxon>Maleae</taxon>
        <taxon>Pyrus</taxon>
    </lineage>
</organism>
<dbReference type="EMBL" id="SMOL01000143">
    <property type="protein sequence ID" value="KAB2630879.1"/>
    <property type="molecule type" value="Genomic_DNA"/>
</dbReference>
<dbReference type="OrthoDB" id="10598459at2759"/>
<accession>A0A5N5HSX8</accession>
<evidence type="ECO:0000313" key="2">
    <source>
        <dbReference type="EMBL" id="KAB2630879.1"/>
    </source>
</evidence>
<keyword evidence="3" id="KW-1185">Reference proteome</keyword>
<name>A0A5N5HSX8_9ROSA</name>
<reference evidence="2 3" key="3">
    <citation type="submission" date="2019-11" db="EMBL/GenBank/DDBJ databases">
        <title>A de novo genome assembly of a pear dwarfing rootstock.</title>
        <authorList>
            <person name="Wang F."/>
            <person name="Wang J."/>
            <person name="Li S."/>
            <person name="Zhang Y."/>
            <person name="Fang M."/>
            <person name="Ma L."/>
            <person name="Zhao Y."/>
            <person name="Jiang S."/>
        </authorList>
    </citation>
    <scope>NUCLEOTIDE SEQUENCE [LARGE SCALE GENOMIC DNA]</scope>
    <source>
        <strain evidence="2">S2</strain>
        <tissue evidence="2">Leaf</tissue>
    </source>
</reference>
<keyword evidence="1" id="KW-0472">Membrane</keyword>
<feature type="transmembrane region" description="Helical" evidence="1">
    <location>
        <begin position="17"/>
        <end position="37"/>
    </location>
</feature>
<evidence type="ECO:0000256" key="1">
    <source>
        <dbReference type="SAM" id="Phobius"/>
    </source>
</evidence>
<dbReference type="AlphaFoldDB" id="A0A5N5HSX8"/>
<protein>
    <submittedName>
        <fullName evidence="2">Uncharacterized protein</fullName>
    </submittedName>
</protein>
<keyword evidence="1" id="KW-1133">Transmembrane helix</keyword>
<evidence type="ECO:0000313" key="3">
    <source>
        <dbReference type="Proteomes" id="UP000327157"/>
    </source>
</evidence>
<gene>
    <name evidence="2" type="ORF">D8674_008398</name>
</gene>
<comment type="caution">
    <text evidence="2">The sequence shown here is derived from an EMBL/GenBank/DDBJ whole genome shotgun (WGS) entry which is preliminary data.</text>
</comment>
<dbReference type="Proteomes" id="UP000327157">
    <property type="component" value="Chromosome 12"/>
</dbReference>
<proteinExistence type="predicted"/>
<keyword evidence="1" id="KW-0812">Transmembrane</keyword>
<sequence length="89" mass="10152">MATATIDIANLQVFVEVFIYCSSSILMLNCYLLNFSLPRRKSSSRSPATVQLELGLVDTFLSFCRVGWQMWLAEIEFSFFCPLLLTQQS</sequence>